<dbReference type="EMBL" id="CP011509">
    <property type="protein sequence ID" value="AKI98374.1"/>
    <property type="molecule type" value="Genomic_DNA"/>
</dbReference>
<proteinExistence type="predicted"/>
<evidence type="ECO:0000313" key="1">
    <source>
        <dbReference type="EMBL" id="AKI98374.1"/>
    </source>
</evidence>
<protein>
    <submittedName>
        <fullName evidence="1">Acetyl-CoA synthetase</fullName>
    </submittedName>
</protein>
<gene>
    <name evidence="1" type="ORF">AA314_00001</name>
</gene>
<dbReference type="Proteomes" id="UP000035579">
    <property type="component" value="Chromosome"/>
</dbReference>
<dbReference type="AlphaFoldDB" id="A0AAC8PZK6"/>
<accession>A0AAC8PZK6</accession>
<name>A0AAC8PZK6_9BACT</name>
<organism evidence="1 2">
    <name type="scientific">Archangium gephyra</name>
    <dbReference type="NCBI Taxonomy" id="48"/>
    <lineage>
        <taxon>Bacteria</taxon>
        <taxon>Pseudomonadati</taxon>
        <taxon>Myxococcota</taxon>
        <taxon>Myxococcia</taxon>
        <taxon>Myxococcales</taxon>
        <taxon>Cystobacterineae</taxon>
        <taxon>Archangiaceae</taxon>
        <taxon>Archangium</taxon>
    </lineage>
</organism>
<reference evidence="1 2" key="1">
    <citation type="submission" date="2015-05" db="EMBL/GenBank/DDBJ databases">
        <title>Genome assembly of Archangium gephyra DSM 2261.</title>
        <authorList>
            <person name="Sharma G."/>
            <person name="Subramanian S."/>
        </authorList>
    </citation>
    <scope>NUCLEOTIDE SEQUENCE [LARGE SCALE GENOMIC DNA]</scope>
    <source>
        <strain evidence="1 2">DSM 2261</strain>
    </source>
</reference>
<sequence>MLATDALVSGGGELAKLSDKTVAELHGFLPRRGATATRWTSWATRTPSATRRPSR</sequence>
<dbReference type="KEGG" id="age:AA314_00001"/>
<evidence type="ECO:0000313" key="2">
    <source>
        <dbReference type="Proteomes" id="UP000035579"/>
    </source>
</evidence>